<dbReference type="InterPro" id="IPR036779">
    <property type="entry name" value="LysM_dom_sf"/>
</dbReference>
<evidence type="ECO:0000313" key="4">
    <source>
        <dbReference type="Proteomes" id="UP000426246"/>
    </source>
</evidence>
<dbReference type="Proteomes" id="UP000426246">
    <property type="component" value="Chromosome"/>
</dbReference>
<dbReference type="EMBL" id="CP034235">
    <property type="protein sequence ID" value="QGQ95383.1"/>
    <property type="molecule type" value="Genomic_DNA"/>
</dbReference>
<reference evidence="4" key="1">
    <citation type="submission" date="2018-11" db="EMBL/GenBank/DDBJ databases">
        <title>Complete genome sequence of Paenibacillus sp. ML311-T8.</title>
        <authorList>
            <person name="Nam Y.-D."/>
            <person name="Kang J."/>
            <person name="Chung W.-H."/>
            <person name="Park Y.S."/>
        </authorList>
    </citation>
    <scope>NUCLEOTIDE SEQUENCE [LARGE SCALE GENOMIC DNA]</scope>
    <source>
        <strain evidence="4">ML311-T8</strain>
    </source>
</reference>
<gene>
    <name evidence="3" type="ORF">EHS13_11050</name>
</gene>
<dbReference type="RefSeq" id="WP_155700404.1">
    <property type="nucleotide sequence ID" value="NZ_CP034235.1"/>
</dbReference>
<dbReference type="SMART" id="SM00257">
    <property type="entry name" value="LysM"/>
    <property type="match status" value="1"/>
</dbReference>
<dbReference type="CDD" id="cd00118">
    <property type="entry name" value="LysM"/>
    <property type="match status" value="1"/>
</dbReference>
<accession>A0A6B8RIM1</accession>
<evidence type="ECO:0000256" key="1">
    <source>
        <dbReference type="SAM" id="MobiDB-lite"/>
    </source>
</evidence>
<evidence type="ECO:0000259" key="2">
    <source>
        <dbReference type="PROSITE" id="PS51782"/>
    </source>
</evidence>
<organism evidence="3 4">
    <name type="scientific">Paenibacillus psychroresistens</name>
    <dbReference type="NCBI Taxonomy" id="1778678"/>
    <lineage>
        <taxon>Bacteria</taxon>
        <taxon>Bacillati</taxon>
        <taxon>Bacillota</taxon>
        <taxon>Bacilli</taxon>
        <taxon>Bacillales</taxon>
        <taxon>Paenibacillaceae</taxon>
        <taxon>Paenibacillus</taxon>
    </lineage>
</organism>
<name>A0A6B8RIM1_9BACL</name>
<dbReference type="PROSITE" id="PS51782">
    <property type="entry name" value="LYSM"/>
    <property type="match status" value="1"/>
</dbReference>
<dbReference type="AlphaFoldDB" id="A0A6B8RIM1"/>
<evidence type="ECO:0000313" key="3">
    <source>
        <dbReference type="EMBL" id="QGQ95383.1"/>
    </source>
</evidence>
<dbReference type="Gene3D" id="3.10.350.10">
    <property type="entry name" value="LysM domain"/>
    <property type="match status" value="1"/>
</dbReference>
<proteinExistence type="predicted"/>
<protein>
    <submittedName>
        <fullName evidence="3">LysM peptidoglycan-binding domain-containing protein</fullName>
    </submittedName>
</protein>
<dbReference type="Pfam" id="PF20918">
    <property type="entry name" value="SPOCS_spoVID-N"/>
    <property type="match status" value="1"/>
</dbReference>
<dbReference type="KEGG" id="ppsc:EHS13_11050"/>
<dbReference type="Pfam" id="PF01476">
    <property type="entry name" value="LysM"/>
    <property type="match status" value="1"/>
</dbReference>
<dbReference type="OrthoDB" id="2966368at2"/>
<feature type="domain" description="LysM" evidence="2">
    <location>
        <begin position="291"/>
        <end position="334"/>
    </location>
</feature>
<dbReference type="InterPro" id="IPR048862">
    <property type="entry name" value="SPOCS_spoVID_N"/>
</dbReference>
<feature type="compositionally biased region" description="Basic and acidic residues" evidence="1">
    <location>
        <begin position="245"/>
        <end position="267"/>
    </location>
</feature>
<dbReference type="InterPro" id="IPR018392">
    <property type="entry name" value="LysM"/>
</dbReference>
<dbReference type="SUPFAM" id="SSF54106">
    <property type="entry name" value="LysM domain"/>
    <property type="match status" value="1"/>
</dbReference>
<sequence>MTEQTSGLRFDIYERVHLAEDQPDMKSLDSIEMVPLIQVNAEGEHAQLKGNLLLTGQYFSDEDNETRTLEHWIPVEITLPLNRVERLEDISVEIENFDIDLLSSRLLNVTGVLSLRGFDNVPVERDWQEESQLFLQEIEEDRAKPKPLIIPEAKPNFPDESKTETYIGFDTVEKDGTWLESTETLAEQESIWSEEPSIFNEPEVIKPLASPIIEDKKELKVGFGSKPSLAQDHLQNIKKLLQGDPEGKTRYSGERETNADQTREGTRGDELEWQKLFLGERGNERSFQKVRLCIVQKEETMDGIAERYSINPREIMLFNRMSNYQIAAGQVIYIPS</sequence>
<keyword evidence="4" id="KW-1185">Reference proteome</keyword>
<feature type="region of interest" description="Disordered" evidence="1">
    <location>
        <begin position="241"/>
        <end position="267"/>
    </location>
</feature>